<feature type="compositionally biased region" description="Acidic residues" evidence="1">
    <location>
        <begin position="680"/>
        <end position="706"/>
    </location>
</feature>
<comment type="caution">
    <text evidence="2">The sequence shown here is derived from an EMBL/GenBank/DDBJ whole genome shotgun (WGS) entry which is preliminary data.</text>
</comment>
<dbReference type="Proteomes" id="UP000525078">
    <property type="component" value="Unassembled WGS sequence"/>
</dbReference>
<dbReference type="PANTHER" id="PTHR34427">
    <property type="entry name" value="DUF4283 DOMAIN PROTEIN"/>
    <property type="match status" value="1"/>
</dbReference>
<dbReference type="EMBL" id="JAATIP010000062">
    <property type="protein sequence ID" value="KAF4381304.1"/>
    <property type="molecule type" value="Genomic_DNA"/>
</dbReference>
<sequence length="722" mass="83528">MITLSKDGGSVRICERTRLFGYEIGVTIDAADWMIGILEELKKKVGQQTIAFKRFFRNSSGSLFIECFDNSKGAFLKISTLKNNRVKMVIIPEEVEAKGWSDLYECLFGVLKRKPESLQDGVTRRKFENHQALPRQQGGEKLAWNATNQHTWVNVVKNSLKNAPKATQFNRKYKETEQGNAEGNKAHVEHPSRKIKGLGKWDFLPKVNGSFRPKNEFTTRRMKQNNFHEYKQAKQCEKDWKKAVIMFRDNSGLSWSCIFYNISRELGRKLQVSQLFDDRVIIWCNNETEVENFVEIGNWFIPGTGDTRVSFKRWSAEEQNRDIKIECRGSWIGVKGLPLNLWNMKIMRKIGDLCGGLLDIEKDTAKMNFLNHLRIKLEGDNKGFVPEFLHFEFENSVIKLELFKLNDLGYKFSSFFNTCWHQDFEISKVIEEEDGCDISASAESELLESESRNSPLLQSPELMAEEESPVDLREEEDFFEIRAEKHLLESVALCDSRWGEVSKEKKFKNNGEVDFQRIFSRIFMDLNAHVDRSPSIQILISPNDTWSLHYARGPSLVVSQRETVYGLLSLILCSEDRMKHISSIRRRGPISLGDTTRKSITDKALYRKENTRQIFNEFLNCHIRSVKAKARYDFKTTVIFCWKDFEIQTREVKNSVLQYSKVEEQADSGKPKKMTKEAIDEIIDEESQFTSSDSEDSEDDVSISEEDGAKAEEDIICDLIEL</sequence>
<evidence type="ECO:0000313" key="4">
    <source>
        <dbReference type="Proteomes" id="UP000525078"/>
    </source>
</evidence>
<gene>
    <name evidence="3" type="ORF">F8388_016260</name>
    <name evidence="2" type="ORF">G4B88_022049</name>
</gene>
<feature type="region of interest" description="Disordered" evidence="1">
    <location>
        <begin position="664"/>
        <end position="714"/>
    </location>
</feature>
<evidence type="ECO:0000256" key="1">
    <source>
        <dbReference type="SAM" id="MobiDB-lite"/>
    </source>
</evidence>
<protein>
    <recommendedName>
        <fullName evidence="6">DUF4283 domain-containing protein</fullName>
    </recommendedName>
</protein>
<reference evidence="4 5" key="1">
    <citation type="journal article" date="2020" name="bioRxiv">
        <title>Sequence and annotation of 42 cannabis genomes reveals extensive copy number variation in cannabinoid synthesis and pathogen resistance genes.</title>
        <authorList>
            <person name="Mckernan K.J."/>
            <person name="Helbert Y."/>
            <person name="Kane L.T."/>
            <person name="Ebling H."/>
            <person name="Zhang L."/>
            <person name="Liu B."/>
            <person name="Eaton Z."/>
            <person name="Mclaughlin S."/>
            <person name="Kingan S."/>
            <person name="Baybayan P."/>
            <person name="Concepcion G."/>
            <person name="Jordan M."/>
            <person name="Riva A."/>
            <person name="Barbazuk W."/>
            <person name="Harkins T."/>
        </authorList>
    </citation>
    <scope>NUCLEOTIDE SEQUENCE [LARGE SCALE GENOMIC DNA]</scope>
    <source>
        <strain evidence="4 5">cv. Jamaican Lion 4</strain>
        <strain evidence="2">Father</strain>
        <strain evidence="3">Mother</strain>
        <tissue evidence="2">Leaf</tissue>
    </source>
</reference>
<evidence type="ECO:0008006" key="6">
    <source>
        <dbReference type="Google" id="ProtNLM"/>
    </source>
</evidence>
<dbReference type="PANTHER" id="PTHR34427:SF5">
    <property type="entry name" value="DUF4283 DOMAIN-CONTAINING PROTEIN"/>
    <property type="match status" value="1"/>
</dbReference>
<accession>A0A7J6FUA0</accession>
<feature type="compositionally biased region" description="Basic and acidic residues" evidence="1">
    <location>
        <begin position="664"/>
        <end position="679"/>
    </location>
</feature>
<keyword evidence="5" id="KW-1185">Reference proteome</keyword>
<evidence type="ECO:0000313" key="5">
    <source>
        <dbReference type="Proteomes" id="UP000583929"/>
    </source>
</evidence>
<proteinExistence type="predicted"/>
<evidence type="ECO:0000313" key="3">
    <source>
        <dbReference type="EMBL" id="KAF4381304.1"/>
    </source>
</evidence>
<evidence type="ECO:0000313" key="2">
    <source>
        <dbReference type="EMBL" id="KAF4374275.1"/>
    </source>
</evidence>
<dbReference type="EMBL" id="JAATIQ010000170">
    <property type="protein sequence ID" value="KAF4374275.1"/>
    <property type="molecule type" value="Genomic_DNA"/>
</dbReference>
<feature type="region of interest" description="Disordered" evidence="1">
    <location>
        <begin position="445"/>
        <end position="466"/>
    </location>
</feature>
<dbReference type="AlphaFoldDB" id="A0A7J6FUA0"/>
<organism evidence="2 5">
    <name type="scientific">Cannabis sativa</name>
    <name type="common">Hemp</name>
    <name type="synonym">Marijuana</name>
    <dbReference type="NCBI Taxonomy" id="3483"/>
    <lineage>
        <taxon>Eukaryota</taxon>
        <taxon>Viridiplantae</taxon>
        <taxon>Streptophyta</taxon>
        <taxon>Embryophyta</taxon>
        <taxon>Tracheophyta</taxon>
        <taxon>Spermatophyta</taxon>
        <taxon>Magnoliopsida</taxon>
        <taxon>eudicotyledons</taxon>
        <taxon>Gunneridae</taxon>
        <taxon>Pentapetalae</taxon>
        <taxon>rosids</taxon>
        <taxon>fabids</taxon>
        <taxon>Rosales</taxon>
        <taxon>Cannabaceae</taxon>
        <taxon>Cannabis</taxon>
    </lineage>
</organism>
<name>A0A7J6FUA0_CANSA</name>
<dbReference type="Proteomes" id="UP000583929">
    <property type="component" value="Unassembled WGS sequence"/>
</dbReference>